<evidence type="ECO:0000259" key="2">
    <source>
        <dbReference type="Pfam" id="PF18291"/>
    </source>
</evidence>
<dbReference type="Gene3D" id="4.10.520.10">
    <property type="entry name" value="IHF-like DNA-binding proteins"/>
    <property type="match status" value="1"/>
</dbReference>
<accession>A0A328YUP0</accession>
<protein>
    <submittedName>
        <fullName evidence="3">Putative histone-like DNA-binding protein</fullName>
    </submittedName>
</protein>
<feature type="domain" description="HU" evidence="2">
    <location>
        <begin position="1"/>
        <end position="124"/>
    </location>
</feature>
<evidence type="ECO:0000313" key="4">
    <source>
        <dbReference type="Proteomes" id="UP000248840"/>
    </source>
</evidence>
<dbReference type="GO" id="GO:0003677">
    <property type="term" value="F:DNA binding"/>
    <property type="evidence" value="ECO:0007669"/>
    <property type="project" value="UniProtKB-KW"/>
</dbReference>
<dbReference type="NCBIfam" id="TIGR01201">
    <property type="entry name" value="HU_rel"/>
    <property type="match status" value="1"/>
</dbReference>
<dbReference type="OrthoDB" id="9809801at2"/>
<dbReference type="Pfam" id="PF18291">
    <property type="entry name" value="HU-HIG"/>
    <property type="match status" value="1"/>
</dbReference>
<keyword evidence="4" id="KW-1185">Reference proteome</keyword>
<dbReference type="RefSeq" id="WP_112112578.1">
    <property type="nucleotide sequence ID" value="NZ_QLSZ01000003.1"/>
</dbReference>
<dbReference type="EMBL" id="QLSZ01000003">
    <property type="protein sequence ID" value="RAR73776.1"/>
    <property type="molecule type" value="Genomic_DNA"/>
</dbReference>
<comment type="caution">
    <text evidence="3">The sequence shown here is derived from an EMBL/GenBank/DDBJ whole genome shotgun (WGS) entry which is preliminary data.</text>
</comment>
<dbReference type="InterPro" id="IPR005902">
    <property type="entry name" value="HU_DNA-bd_put"/>
</dbReference>
<sequence>MSVRFKMIPKQNNLVSPPEVKYYPCAVSKGEVQLDDLARIIAGRSSMSRADCYGVIMALSDVIGEALSNGNIVKIDSLGTFQLILQGTAADTEEALGKSNIKGAKISYKPSKDLKSKINRITYKRMR</sequence>
<gene>
    <name evidence="3" type="ORF">CLV55_10395</name>
</gene>
<organism evidence="3 4">
    <name type="scientific">Flavobacterium aciduliphilum</name>
    <dbReference type="NCBI Taxonomy" id="1101402"/>
    <lineage>
        <taxon>Bacteria</taxon>
        <taxon>Pseudomonadati</taxon>
        <taxon>Bacteroidota</taxon>
        <taxon>Flavobacteriia</taxon>
        <taxon>Flavobacteriales</taxon>
        <taxon>Flavobacteriaceae</taxon>
        <taxon>Flavobacterium</taxon>
    </lineage>
</organism>
<keyword evidence="1 3" id="KW-0238">DNA-binding</keyword>
<evidence type="ECO:0000313" key="3">
    <source>
        <dbReference type="EMBL" id="RAR73776.1"/>
    </source>
</evidence>
<reference evidence="3 4" key="1">
    <citation type="submission" date="2018-06" db="EMBL/GenBank/DDBJ databases">
        <title>Genomic Encyclopedia of Archaeal and Bacterial Type Strains, Phase II (KMG-II): from individual species to whole genera.</title>
        <authorList>
            <person name="Goeker M."/>
        </authorList>
    </citation>
    <scope>NUCLEOTIDE SEQUENCE [LARGE SCALE GENOMIC DNA]</scope>
    <source>
        <strain evidence="3 4">DSM 25663</strain>
    </source>
</reference>
<evidence type="ECO:0000256" key="1">
    <source>
        <dbReference type="ARBA" id="ARBA00023125"/>
    </source>
</evidence>
<dbReference type="SUPFAM" id="SSF47729">
    <property type="entry name" value="IHF-like DNA-binding proteins"/>
    <property type="match status" value="1"/>
</dbReference>
<dbReference type="Proteomes" id="UP000248840">
    <property type="component" value="Unassembled WGS sequence"/>
</dbReference>
<dbReference type="InterPro" id="IPR010992">
    <property type="entry name" value="IHF-like_DNA-bd_dom_sf"/>
</dbReference>
<dbReference type="InterPro" id="IPR041607">
    <property type="entry name" value="HU-HIG"/>
</dbReference>
<dbReference type="AlphaFoldDB" id="A0A328YUP0"/>
<name>A0A328YUP0_9FLAO</name>
<proteinExistence type="predicted"/>